<evidence type="ECO:0000259" key="17">
    <source>
        <dbReference type="PROSITE" id="PS50004"/>
    </source>
</evidence>
<evidence type="ECO:0000256" key="8">
    <source>
        <dbReference type="ARBA" id="ARBA00022989"/>
    </source>
</evidence>
<comment type="subcellular location">
    <subcellularLocation>
        <location evidence="2">Cell membrane</location>
        <topology evidence="2">Single-pass type III membrane protein</topology>
    </subcellularLocation>
    <subcellularLocation>
        <location evidence="1">Cytoplasmic vesicle</location>
        <location evidence="1">Secretory vesicle</location>
        <location evidence="1">Acrosome</location>
    </subcellularLocation>
</comment>
<evidence type="ECO:0000256" key="4">
    <source>
        <dbReference type="ARBA" id="ARBA00022475"/>
    </source>
</evidence>
<evidence type="ECO:0000256" key="14">
    <source>
        <dbReference type="ARBA" id="ARBA00077279"/>
    </source>
</evidence>
<evidence type="ECO:0000256" key="6">
    <source>
        <dbReference type="ARBA" id="ARBA00022737"/>
    </source>
</evidence>
<dbReference type="GO" id="GO:0030276">
    <property type="term" value="F:clathrin binding"/>
    <property type="evidence" value="ECO:0007669"/>
    <property type="project" value="TreeGrafter"/>
</dbReference>
<feature type="domain" description="C2" evidence="17">
    <location>
        <begin position="401"/>
        <end position="530"/>
    </location>
</feature>
<dbReference type="GO" id="GO:0001669">
    <property type="term" value="C:acrosomal vesicle"/>
    <property type="evidence" value="ECO:0007669"/>
    <property type="project" value="UniProtKB-SubCell"/>
</dbReference>
<evidence type="ECO:0000256" key="9">
    <source>
        <dbReference type="ARBA" id="ARBA00023136"/>
    </source>
</evidence>
<dbReference type="InterPro" id="IPR001565">
    <property type="entry name" value="Synaptotagmin"/>
</dbReference>
<dbReference type="InParanoid" id="A0A1S3FJ15"/>
<evidence type="ECO:0000313" key="19">
    <source>
        <dbReference type="RefSeq" id="XP_012876310.1"/>
    </source>
</evidence>
<dbReference type="SUPFAM" id="SSF49562">
    <property type="entry name" value="C2 domain (Calcium/lipid-binding domain, CaLB)"/>
    <property type="match status" value="2"/>
</dbReference>
<feature type="region of interest" description="Disordered" evidence="15">
    <location>
        <begin position="153"/>
        <end position="188"/>
    </location>
</feature>
<dbReference type="GO" id="GO:0005886">
    <property type="term" value="C:plasma membrane"/>
    <property type="evidence" value="ECO:0007669"/>
    <property type="project" value="UniProtKB-SubCell"/>
</dbReference>
<dbReference type="GO" id="GO:0001786">
    <property type="term" value="F:phosphatidylserine binding"/>
    <property type="evidence" value="ECO:0007669"/>
    <property type="project" value="TreeGrafter"/>
</dbReference>
<evidence type="ECO:0000256" key="15">
    <source>
        <dbReference type="SAM" id="MobiDB-lite"/>
    </source>
</evidence>
<dbReference type="Gene3D" id="2.60.40.150">
    <property type="entry name" value="C2 domain"/>
    <property type="match status" value="2"/>
</dbReference>
<dbReference type="FunCoup" id="A0A1S3FJ15">
    <property type="interactions" value="7"/>
</dbReference>
<dbReference type="GO" id="GO:0048791">
    <property type="term" value="P:calcium ion-regulated exocytosis of neurotransmitter"/>
    <property type="evidence" value="ECO:0007669"/>
    <property type="project" value="TreeGrafter"/>
</dbReference>
<dbReference type="PRINTS" id="PR00399">
    <property type="entry name" value="SYNAPTOTAGMN"/>
</dbReference>
<keyword evidence="4" id="KW-1003">Cell membrane</keyword>
<dbReference type="RefSeq" id="XP_012876310.1">
    <property type="nucleotide sequence ID" value="XM_013020856.1"/>
</dbReference>
<comment type="subunit">
    <text evidence="12">Homodimer or homooligomer. Homodimerization and homooligomerization do not depend on Ca(2+). Interacts with SYNCRIP isoform 2 C-terminus. Binds inositol 1,3,4,5-tetrakisphosphate (IP4). Binds to AP2 in a Ca(2+)-independent manner. Interacts with STX1A, STX1B and STX2; the interaction is Ca(2+)-dependent.</text>
</comment>
<proteinExistence type="inferred from homology"/>
<dbReference type="PANTHER" id="PTHR10024">
    <property type="entry name" value="SYNAPTOTAGMIN"/>
    <property type="match status" value="1"/>
</dbReference>
<name>A0A1S3FJ15_DIPOR</name>
<dbReference type="STRING" id="10020.ENSDORP00000017624"/>
<dbReference type="GO" id="GO:0005544">
    <property type="term" value="F:calcium-dependent phospholipid binding"/>
    <property type="evidence" value="ECO:0007669"/>
    <property type="project" value="TreeGrafter"/>
</dbReference>
<keyword evidence="7" id="KW-0735">Signal-anchor</keyword>
<evidence type="ECO:0000256" key="1">
    <source>
        <dbReference type="ARBA" id="ARBA00004218"/>
    </source>
</evidence>
<evidence type="ECO:0000313" key="18">
    <source>
        <dbReference type="Proteomes" id="UP000081671"/>
    </source>
</evidence>
<dbReference type="GO" id="GO:0030424">
    <property type="term" value="C:axon"/>
    <property type="evidence" value="ECO:0007669"/>
    <property type="project" value="TreeGrafter"/>
</dbReference>
<sequence length="555" mass="59509">MPPTPPDKAQNPEEAWAVAWPPLCPGEQAEGLAAHGRALQRPTPCALHPLLLSPTEPTQNPGRRLHALSDSRAGRGQLTAVNGGHQALAQQSGCQPAQHLVIPILGPYGQSAGHGRGGGRLCGHSWRGLSSSGLPFFLAPGWEELACRYSASPGPGAGGVQPSGQQERNMGLTPDPHGTPTPAGTTATPGLVPDLVSRTPWPGWGLVALALAVGVLAVTCLLCALHCRRRQRRRKQPGDKETVGLGRISQSCTAAHLVQPDVDAVEASAGGQQWGRVLLSLEYDFGSQEIKVGLKRAADLQAEGTADPYARLSISTQAGRGHESKVHRGTLCPVFEETCRFPVPQEELPRAALQVRLLDFRRFSEHEPLGELHLPLAAVDLQHVLERWYQLGPPGTAEPERSGALCLSLQYVPGSGRLTVVVLEARGLGPGLAESYVKVQLVLKQRKWKKRTTSPRKGTAAPYFNQAFSFPVPVGQIQSVDLVLAVWARGPHLRAEPVGKVLLGARASGQSLQHWADMLAHARRPITQWHSLRPPKEVDAVLALKPRLRLPVPGS</sequence>
<feature type="domain" description="C2" evidence="17">
    <location>
        <begin position="273"/>
        <end position="389"/>
    </location>
</feature>
<evidence type="ECO:0000256" key="7">
    <source>
        <dbReference type="ARBA" id="ARBA00022968"/>
    </source>
</evidence>
<dbReference type="GO" id="GO:0005509">
    <property type="term" value="F:calcium ion binding"/>
    <property type="evidence" value="ECO:0007669"/>
    <property type="project" value="TreeGrafter"/>
</dbReference>
<dbReference type="Proteomes" id="UP000081671">
    <property type="component" value="Unplaced"/>
</dbReference>
<protein>
    <recommendedName>
        <fullName evidence="13">Synaptotagmin-8</fullName>
    </recommendedName>
    <alternativeName>
        <fullName evidence="14">Synaptotagmin VIII</fullName>
    </alternativeName>
</protein>
<dbReference type="FunFam" id="2.60.40.150:FF:000176">
    <property type="entry name" value="Synaptotagmin 8"/>
    <property type="match status" value="1"/>
</dbReference>
<dbReference type="GeneID" id="105989046"/>
<keyword evidence="6" id="KW-0677">Repeat</keyword>
<dbReference type="Pfam" id="PF00168">
    <property type="entry name" value="C2"/>
    <property type="match status" value="2"/>
</dbReference>
<dbReference type="AlphaFoldDB" id="A0A1S3FJ15"/>
<comment type="similarity">
    <text evidence="3">Belongs to the synaptotagmin family.</text>
</comment>
<dbReference type="CTD" id="90019"/>
<keyword evidence="9 16" id="KW-0472">Membrane</keyword>
<evidence type="ECO:0000256" key="5">
    <source>
        <dbReference type="ARBA" id="ARBA00022692"/>
    </source>
</evidence>
<dbReference type="InterPro" id="IPR035892">
    <property type="entry name" value="C2_domain_sf"/>
</dbReference>
<organism evidence="18 19">
    <name type="scientific">Dipodomys ordii</name>
    <name type="common">Ord's kangaroo rat</name>
    <dbReference type="NCBI Taxonomy" id="10020"/>
    <lineage>
        <taxon>Eukaryota</taxon>
        <taxon>Metazoa</taxon>
        <taxon>Chordata</taxon>
        <taxon>Craniata</taxon>
        <taxon>Vertebrata</taxon>
        <taxon>Euteleostomi</taxon>
        <taxon>Mammalia</taxon>
        <taxon>Eutheria</taxon>
        <taxon>Euarchontoglires</taxon>
        <taxon>Glires</taxon>
        <taxon>Rodentia</taxon>
        <taxon>Castorimorpha</taxon>
        <taxon>Heteromyidae</taxon>
        <taxon>Dipodomyinae</taxon>
        <taxon>Dipodomys</taxon>
    </lineage>
</organism>
<evidence type="ECO:0000256" key="13">
    <source>
        <dbReference type="ARBA" id="ARBA00067958"/>
    </source>
</evidence>
<dbReference type="GO" id="GO:0048488">
    <property type="term" value="P:synaptic vesicle endocytosis"/>
    <property type="evidence" value="ECO:0007669"/>
    <property type="project" value="TreeGrafter"/>
</dbReference>
<keyword evidence="10" id="KW-0968">Cytoplasmic vesicle</keyword>
<feature type="transmembrane region" description="Helical" evidence="16">
    <location>
        <begin position="201"/>
        <end position="225"/>
    </location>
</feature>
<dbReference type="PROSITE" id="PS50004">
    <property type="entry name" value="C2"/>
    <property type="match status" value="2"/>
</dbReference>
<dbReference type="PANTHER" id="PTHR10024:SF249">
    <property type="entry name" value="SYNAPTOTAGMIN-8"/>
    <property type="match status" value="1"/>
</dbReference>
<dbReference type="GO" id="GO:0000149">
    <property type="term" value="F:SNARE binding"/>
    <property type="evidence" value="ECO:0007669"/>
    <property type="project" value="TreeGrafter"/>
</dbReference>
<evidence type="ECO:0000256" key="3">
    <source>
        <dbReference type="ARBA" id="ARBA00006996"/>
    </source>
</evidence>
<evidence type="ECO:0000256" key="2">
    <source>
        <dbReference type="ARBA" id="ARBA00004361"/>
    </source>
</evidence>
<accession>A0A1S3FJ15</accession>
<reference evidence="19" key="1">
    <citation type="submission" date="2025-08" db="UniProtKB">
        <authorList>
            <consortium name="RefSeq"/>
        </authorList>
    </citation>
    <scope>IDENTIFICATION</scope>
    <source>
        <tissue evidence="19">Kidney</tissue>
    </source>
</reference>
<gene>
    <name evidence="19" type="primary">Syt8</name>
</gene>
<evidence type="ECO:0000256" key="11">
    <source>
        <dbReference type="ARBA" id="ARBA00056580"/>
    </source>
</evidence>
<evidence type="ECO:0000256" key="12">
    <source>
        <dbReference type="ARBA" id="ARBA00064719"/>
    </source>
</evidence>
<dbReference type="GO" id="GO:0030672">
    <property type="term" value="C:synaptic vesicle membrane"/>
    <property type="evidence" value="ECO:0007669"/>
    <property type="project" value="TreeGrafter"/>
</dbReference>
<evidence type="ECO:0000256" key="16">
    <source>
        <dbReference type="SAM" id="Phobius"/>
    </source>
</evidence>
<comment type="function">
    <text evidence="11">Involved in the trafficking and exocytosis of secretory vesicles in non-neuronal tissues. Mediates Ca(2+)-regulation of exocytosis acrosomal reaction in sperm. May mediate Ca(2+)-regulation of exocytosis in insulin secreted cells.</text>
</comment>
<keyword evidence="18" id="KW-1185">Reference proteome</keyword>
<keyword evidence="8 16" id="KW-1133">Transmembrane helix</keyword>
<keyword evidence="5 16" id="KW-0812">Transmembrane</keyword>
<feature type="compositionally biased region" description="Low complexity" evidence="15">
    <location>
        <begin position="173"/>
        <end position="188"/>
    </location>
</feature>
<dbReference type="InterPro" id="IPR000008">
    <property type="entry name" value="C2_dom"/>
</dbReference>
<dbReference type="KEGG" id="dord:105989046"/>
<dbReference type="OrthoDB" id="67700at2759"/>
<dbReference type="SMART" id="SM00239">
    <property type="entry name" value="C2"/>
    <property type="match status" value="2"/>
</dbReference>
<dbReference type="FunFam" id="2.60.40.150:FF:000182">
    <property type="entry name" value="Synaptotagmin 8"/>
    <property type="match status" value="1"/>
</dbReference>
<evidence type="ECO:0000256" key="10">
    <source>
        <dbReference type="ARBA" id="ARBA00023329"/>
    </source>
</evidence>
<dbReference type="GO" id="GO:0031045">
    <property type="term" value="C:dense core granule"/>
    <property type="evidence" value="ECO:0007669"/>
    <property type="project" value="TreeGrafter"/>
</dbReference>